<keyword evidence="3" id="KW-0808">Transferase</keyword>
<protein>
    <recommendedName>
        <fullName evidence="1">catechol O-methyltransferase</fullName>
        <ecNumber evidence="1">2.1.1.6</ecNumber>
    </recommendedName>
</protein>
<keyword evidence="5" id="KW-0128">Catecholamine metabolism</keyword>
<evidence type="ECO:0000313" key="8">
    <source>
        <dbReference type="EMBL" id="RAH78381.1"/>
    </source>
</evidence>
<dbReference type="EMBL" id="KZ824827">
    <property type="protein sequence ID" value="RAH78381.1"/>
    <property type="molecule type" value="Genomic_DNA"/>
</dbReference>
<evidence type="ECO:0000256" key="7">
    <source>
        <dbReference type="SAM" id="MobiDB-lite"/>
    </source>
</evidence>
<dbReference type="Pfam" id="PF13578">
    <property type="entry name" value="Methyltransf_24"/>
    <property type="match status" value="1"/>
</dbReference>
<dbReference type="GeneID" id="37174493"/>
<gene>
    <name evidence="8" type="ORF">BO86DRAFT_382158</name>
</gene>
<organism evidence="8 9">
    <name type="scientific">Aspergillus japonicus CBS 114.51</name>
    <dbReference type="NCBI Taxonomy" id="1448312"/>
    <lineage>
        <taxon>Eukaryota</taxon>
        <taxon>Fungi</taxon>
        <taxon>Dikarya</taxon>
        <taxon>Ascomycota</taxon>
        <taxon>Pezizomycotina</taxon>
        <taxon>Eurotiomycetes</taxon>
        <taxon>Eurotiomycetidae</taxon>
        <taxon>Eurotiales</taxon>
        <taxon>Aspergillaceae</taxon>
        <taxon>Aspergillus</taxon>
        <taxon>Aspergillus subgen. Circumdati</taxon>
    </lineage>
</organism>
<evidence type="ECO:0000313" key="9">
    <source>
        <dbReference type="Proteomes" id="UP000249497"/>
    </source>
</evidence>
<name>A0A8T8WRH4_ASPJA</name>
<dbReference type="PROSITE" id="PS51682">
    <property type="entry name" value="SAM_OMT_I"/>
    <property type="match status" value="1"/>
</dbReference>
<evidence type="ECO:0000256" key="5">
    <source>
        <dbReference type="ARBA" id="ARBA00022939"/>
    </source>
</evidence>
<dbReference type="OrthoDB" id="186626at2759"/>
<dbReference type="Proteomes" id="UP000249497">
    <property type="component" value="Unassembled WGS sequence"/>
</dbReference>
<dbReference type="Gene3D" id="3.40.50.150">
    <property type="entry name" value="Vaccinia Virus protein VP39"/>
    <property type="match status" value="1"/>
</dbReference>
<dbReference type="GO" id="GO:0008171">
    <property type="term" value="F:O-methyltransferase activity"/>
    <property type="evidence" value="ECO:0007669"/>
    <property type="project" value="InterPro"/>
</dbReference>
<evidence type="ECO:0000256" key="1">
    <source>
        <dbReference type="ARBA" id="ARBA00012880"/>
    </source>
</evidence>
<dbReference type="EC" id="2.1.1.6" evidence="1"/>
<dbReference type="AlphaFoldDB" id="A0A8T8WRH4"/>
<dbReference type="RefSeq" id="XP_025524275.1">
    <property type="nucleotide sequence ID" value="XM_025670801.1"/>
</dbReference>
<proteinExistence type="inferred from homology"/>
<dbReference type="InterPro" id="IPR002935">
    <property type="entry name" value="SAM_O-MeTrfase"/>
</dbReference>
<reference evidence="8 9" key="1">
    <citation type="submission" date="2018-02" db="EMBL/GenBank/DDBJ databases">
        <title>The genomes of Aspergillus section Nigri reveals drivers in fungal speciation.</title>
        <authorList>
            <consortium name="DOE Joint Genome Institute"/>
            <person name="Vesth T.C."/>
            <person name="Nybo J."/>
            <person name="Theobald S."/>
            <person name="Brandl J."/>
            <person name="Frisvad J.C."/>
            <person name="Nielsen K.F."/>
            <person name="Lyhne E.K."/>
            <person name="Kogle M.E."/>
            <person name="Kuo A."/>
            <person name="Riley R."/>
            <person name="Clum A."/>
            <person name="Nolan M."/>
            <person name="Lipzen A."/>
            <person name="Salamov A."/>
            <person name="Henrissat B."/>
            <person name="Wiebenga A."/>
            <person name="De vries R.P."/>
            <person name="Grigoriev I.V."/>
            <person name="Mortensen U.H."/>
            <person name="Andersen M.R."/>
            <person name="Baker S.E."/>
        </authorList>
    </citation>
    <scope>NUCLEOTIDE SEQUENCE [LARGE SCALE GENOMIC DNA]</scope>
    <source>
        <strain evidence="8 9">CBS 114.51</strain>
    </source>
</reference>
<comment type="similarity">
    <text evidence="6">Belongs to the class I-like SAM-binding methyltransferase superfamily. Cation-dependent O-methyltransferase family.</text>
</comment>
<dbReference type="SUPFAM" id="SSF53335">
    <property type="entry name" value="S-adenosyl-L-methionine-dependent methyltransferases"/>
    <property type="match status" value="1"/>
</dbReference>
<accession>A0A8T8WRH4</accession>
<feature type="region of interest" description="Disordered" evidence="7">
    <location>
        <begin position="480"/>
        <end position="515"/>
    </location>
</feature>
<evidence type="ECO:0000256" key="6">
    <source>
        <dbReference type="ARBA" id="ARBA00023453"/>
    </source>
</evidence>
<dbReference type="GO" id="GO:0032259">
    <property type="term" value="P:methylation"/>
    <property type="evidence" value="ECO:0007669"/>
    <property type="project" value="UniProtKB-KW"/>
</dbReference>
<keyword evidence="2 8" id="KW-0489">Methyltransferase</keyword>
<keyword evidence="4" id="KW-0949">S-adenosyl-L-methionine</keyword>
<dbReference type="PANTHER" id="PTHR43836">
    <property type="entry name" value="CATECHOL O-METHYLTRANSFERASE 1-RELATED"/>
    <property type="match status" value="1"/>
</dbReference>
<evidence type="ECO:0000256" key="3">
    <source>
        <dbReference type="ARBA" id="ARBA00022679"/>
    </source>
</evidence>
<dbReference type="PANTHER" id="PTHR43836:SF2">
    <property type="entry name" value="CATECHOL O-METHYLTRANSFERASE 1-RELATED"/>
    <property type="match status" value="1"/>
</dbReference>
<dbReference type="GO" id="GO:0006584">
    <property type="term" value="P:catecholamine metabolic process"/>
    <property type="evidence" value="ECO:0007669"/>
    <property type="project" value="UniProtKB-KW"/>
</dbReference>
<dbReference type="InterPro" id="IPR029063">
    <property type="entry name" value="SAM-dependent_MTases_sf"/>
</dbReference>
<sequence>MALPHIGLITIAPKRQMIQVTAPRGKDWQRGQERLHEAFQLLRAQYPDASPFHGIVQRGSECDPMIRCFRESRDDDAPDRIVDGMFLYKFKGTRETNILHTVMCIPHHKKYLAWQRKHIRESNVQLRAREITTARVIESSSKLNAQCVVITVHGPYRNRTSNGDFVKPFFNLIRTPPTLPLCSHPLFIPIPLLRTLTQFPPSTARMPDTEEPPIFTKYPSLRKMAGLEESEIVESHDGREITLLKHIYAHPELDTKLRGSPAAILAVMDEFAAQEDFLINIGPDKAGKLAVLVREHRPRVVVELGGYVGYSAILFGSLLKEIWAQNPDDAEIKAGEEDNTKDLPPRLYSIEIDPLVASVAMNLVSLAGLQDLVEVVVGASAHTLRRLQEQGTLDGRGIDLLFMDHDEALYAADVQVAEELGLLQTDGALVIADNVMRPGAPAYRDYMRKNPRLRQSWGLPGLIVPGDLADEMEISVVGRKVPRGKNSSRAMEKVEEENGVDEQKQPDRKRKKVAN</sequence>
<keyword evidence="9" id="KW-1185">Reference proteome</keyword>
<evidence type="ECO:0000256" key="2">
    <source>
        <dbReference type="ARBA" id="ARBA00022603"/>
    </source>
</evidence>
<evidence type="ECO:0000256" key="4">
    <source>
        <dbReference type="ARBA" id="ARBA00022691"/>
    </source>
</evidence>